<dbReference type="Proteomes" id="UP000239898">
    <property type="component" value="Unassembled WGS sequence"/>
</dbReference>
<evidence type="ECO:0000256" key="2">
    <source>
        <dbReference type="ARBA" id="ARBA00022475"/>
    </source>
</evidence>
<proteinExistence type="predicted"/>
<evidence type="ECO:0000259" key="6">
    <source>
        <dbReference type="Pfam" id="PF00535"/>
    </source>
</evidence>
<dbReference type="PANTHER" id="PTHR43646:SF2">
    <property type="entry name" value="GLYCOSYLTRANSFERASE 2-LIKE DOMAIN-CONTAINING PROTEIN"/>
    <property type="match status" value="1"/>
</dbReference>
<keyword evidence="3" id="KW-0328">Glycosyltransferase</keyword>
<comment type="subcellular location">
    <subcellularLocation>
        <location evidence="1">Cell membrane</location>
    </subcellularLocation>
</comment>
<keyword evidence="2" id="KW-1003">Cell membrane</keyword>
<dbReference type="OrthoDB" id="9777873at2"/>
<sequence length="231" mass="23926">MIAVLVPAHDEEALIGACLRSLALAAQCTGLRGEVVQVFVALDRCSDGTAAIVAAHGAQAIALHAGNVGSARAAAAQAALDAGARWLACTDADSVVPANWLSAQLDCASDAFCGIVAVTDWDDYDTAMRDAYHAGACRSDDHPHVHGANLGVSAALYRRCGGFLPLAAHEDVALVEALVRVHARIARRAQPVVVTSARRVARARGGFSDYLKQMERSLAVSLLPAPGDALA</sequence>
<keyword evidence="5" id="KW-0472">Membrane</keyword>
<organism evidence="7 8">
    <name type="scientific">Xanthomonas theicola</name>
    <dbReference type="NCBI Taxonomy" id="56464"/>
    <lineage>
        <taxon>Bacteria</taxon>
        <taxon>Pseudomonadati</taxon>
        <taxon>Pseudomonadota</taxon>
        <taxon>Gammaproteobacteria</taxon>
        <taxon>Lysobacterales</taxon>
        <taxon>Lysobacteraceae</taxon>
        <taxon>Xanthomonas</taxon>
    </lineage>
</organism>
<reference evidence="7 8" key="1">
    <citation type="submission" date="2016-08" db="EMBL/GenBank/DDBJ databases">
        <title>Evolution of the type three secretion system and type three effector repertoires in Xanthomonas.</title>
        <authorList>
            <person name="Merda D."/>
            <person name="Briand M."/>
            <person name="Bosis E."/>
            <person name="Rousseau C."/>
            <person name="Portier P."/>
            <person name="Jacques M.-A."/>
            <person name="Fischer-Le Saux M."/>
        </authorList>
    </citation>
    <scope>NUCLEOTIDE SEQUENCE [LARGE SCALE GENOMIC DNA]</scope>
    <source>
        <strain evidence="7 8">CFBP 4691</strain>
    </source>
</reference>
<evidence type="ECO:0000256" key="1">
    <source>
        <dbReference type="ARBA" id="ARBA00004236"/>
    </source>
</evidence>
<dbReference type="AlphaFoldDB" id="A0A2S6ZIC5"/>
<protein>
    <submittedName>
        <fullName evidence="7">Glycosyl transferase</fullName>
    </submittedName>
</protein>
<gene>
    <name evidence="7" type="ORF">XthCFBP4691_05685</name>
</gene>
<dbReference type="RefSeq" id="WP_128419530.1">
    <property type="nucleotide sequence ID" value="NZ_CP049017.1"/>
</dbReference>
<evidence type="ECO:0000313" key="8">
    <source>
        <dbReference type="Proteomes" id="UP000239898"/>
    </source>
</evidence>
<comment type="caution">
    <text evidence="7">The sequence shown here is derived from an EMBL/GenBank/DDBJ whole genome shotgun (WGS) entry which is preliminary data.</text>
</comment>
<dbReference type="EMBL" id="MIGX01000017">
    <property type="protein sequence ID" value="PPT92021.1"/>
    <property type="molecule type" value="Genomic_DNA"/>
</dbReference>
<keyword evidence="4 7" id="KW-0808">Transferase</keyword>
<dbReference type="SUPFAM" id="SSF53448">
    <property type="entry name" value="Nucleotide-diphospho-sugar transferases"/>
    <property type="match status" value="1"/>
</dbReference>
<evidence type="ECO:0000256" key="3">
    <source>
        <dbReference type="ARBA" id="ARBA00022676"/>
    </source>
</evidence>
<dbReference type="GO" id="GO:0016757">
    <property type="term" value="F:glycosyltransferase activity"/>
    <property type="evidence" value="ECO:0007669"/>
    <property type="project" value="UniProtKB-KW"/>
</dbReference>
<keyword evidence="8" id="KW-1185">Reference proteome</keyword>
<dbReference type="Gene3D" id="3.90.550.10">
    <property type="entry name" value="Spore Coat Polysaccharide Biosynthesis Protein SpsA, Chain A"/>
    <property type="match status" value="1"/>
</dbReference>
<name>A0A2S6ZIC5_9XANT</name>
<evidence type="ECO:0000313" key="7">
    <source>
        <dbReference type="EMBL" id="PPT92021.1"/>
    </source>
</evidence>
<evidence type="ECO:0000256" key="5">
    <source>
        <dbReference type="ARBA" id="ARBA00023136"/>
    </source>
</evidence>
<accession>A0A2S6ZIC5</accession>
<dbReference type="InterPro" id="IPR001173">
    <property type="entry name" value="Glyco_trans_2-like"/>
</dbReference>
<evidence type="ECO:0000256" key="4">
    <source>
        <dbReference type="ARBA" id="ARBA00022679"/>
    </source>
</evidence>
<feature type="domain" description="Glycosyltransferase 2-like" evidence="6">
    <location>
        <begin position="4"/>
        <end position="124"/>
    </location>
</feature>
<dbReference type="PANTHER" id="PTHR43646">
    <property type="entry name" value="GLYCOSYLTRANSFERASE"/>
    <property type="match status" value="1"/>
</dbReference>
<dbReference type="GO" id="GO:0005886">
    <property type="term" value="C:plasma membrane"/>
    <property type="evidence" value="ECO:0007669"/>
    <property type="project" value="UniProtKB-SubCell"/>
</dbReference>
<dbReference type="InterPro" id="IPR029044">
    <property type="entry name" value="Nucleotide-diphossugar_trans"/>
</dbReference>
<dbReference type="Pfam" id="PF00535">
    <property type="entry name" value="Glycos_transf_2"/>
    <property type="match status" value="1"/>
</dbReference>